<accession>A0A9P0JVR5</accession>
<keyword evidence="5 6" id="KW-0472">Membrane</keyword>
<dbReference type="PANTHER" id="PTHR34038">
    <property type="entry name" value="ATP SYNTHASE MEMBRANE SUBUNIT DAPIT, MITOCHONDRIAL"/>
    <property type="match status" value="1"/>
</dbReference>
<dbReference type="PANTHER" id="PTHR34038:SF1">
    <property type="entry name" value="ATP SYNTHASE MEMBRANE SUBUNIT K, MITOCHONDRIAL"/>
    <property type="match status" value="1"/>
</dbReference>
<dbReference type="AlphaFoldDB" id="A0A9P0JVR5"/>
<keyword evidence="8" id="KW-1185">Reference proteome</keyword>
<dbReference type="PRINTS" id="PR01821">
    <property type="entry name" value="DAPIT"/>
</dbReference>
<proteinExistence type="predicted"/>
<evidence type="ECO:0000256" key="4">
    <source>
        <dbReference type="ARBA" id="ARBA00023128"/>
    </source>
</evidence>
<evidence type="ECO:0000256" key="6">
    <source>
        <dbReference type="SAM" id="Phobius"/>
    </source>
</evidence>
<comment type="caution">
    <text evidence="7">The sequence shown here is derived from an EMBL/GenBank/DDBJ whole genome shotgun (WGS) entry which is preliminary data.</text>
</comment>
<organism evidence="7 8">
    <name type="scientific">Acanthoscelides obtectus</name>
    <name type="common">Bean weevil</name>
    <name type="synonym">Bruchus obtectus</name>
    <dbReference type="NCBI Taxonomy" id="200917"/>
    <lineage>
        <taxon>Eukaryota</taxon>
        <taxon>Metazoa</taxon>
        <taxon>Ecdysozoa</taxon>
        <taxon>Arthropoda</taxon>
        <taxon>Hexapoda</taxon>
        <taxon>Insecta</taxon>
        <taxon>Pterygota</taxon>
        <taxon>Neoptera</taxon>
        <taxon>Endopterygota</taxon>
        <taxon>Coleoptera</taxon>
        <taxon>Polyphaga</taxon>
        <taxon>Cucujiformia</taxon>
        <taxon>Chrysomeloidea</taxon>
        <taxon>Chrysomelidae</taxon>
        <taxon>Bruchinae</taxon>
        <taxon>Bruchini</taxon>
        <taxon>Acanthoscelides</taxon>
    </lineage>
</organism>
<gene>
    <name evidence="7" type="ORF">ACAOBT_LOCUS4290</name>
</gene>
<name>A0A9P0JVR5_ACAOB</name>
<evidence type="ECO:0000313" key="7">
    <source>
        <dbReference type="EMBL" id="CAH1961680.1"/>
    </source>
</evidence>
<evidence type="ECO:0000256" key="3">
    <source>
        <dbReference type="ARBA" id="ARBA00022989"/>
    </source>
</evidence>
<protein>
    <recommendedName>
        <fullName evidence="9">Up-regulated during skeletal muscle growth protein 5</fullName>
    </recommendedName>
</protein>
<keyword evidence="4" id="KW-0496">Mitochondrion</keyword>
<evidence type="ECO:0000256" key="5">
    <source>
        <dbReference type="ARBA" id="ARBA00023136"/>
    </source>
</evidence>
<dbReference type="EMBL" id="CAKOFQ010006696">
    <property type="protein sequence ID" value="CAH1961680.1"/>
    <property type="molecule type" value="Genomic_DNA"/>
</dbReference>
<reference evidence="7" key="1">
    <citation type="submission" date="2022-03" db="EMBL/GenBank/DDBJ databases">
        <authorList>
            <person name="Sayadi A."/>
        </authorList>
    </citation>
    <scope>NUCLEOTIDE SEQUENCE</scope>
</reference>
<dbReference type="GO" id="GO:0031966">
    <property type="term" value="C:mitochondrial membrane"/>
    <property type="evidence" value="ECO:0007669"/>
    <property type="project" value="UniProtKB-SubCell"/>
</dbReference>
<feature type="transmembrane region" description="Helical" evidence="6">
    <location>
        <begin position="41"/>
        <end position="60"/>
    </location>
</feature>
<dbReference type="Pfam" id="PF14960">
    <property type="entry name" value="ATP_synth_reg"/>
    <property type="match status" value="1"/>
</dbReference>
<sequence length="68" mass="7091">MSNCPSCICRKMAGGEPSSSEASKLTGLSKIFNSTTTQGRANVAMATYAGVGLIIAFFMLKPKSKKAT</sequence>
<dbReference type="InterPro" id="IPR009125">
    <property type="entry name" value="ATPMK"/>
</dbReference>
<keyword evidence="2 6" id="KW-0812">Transmembrane</keyword>
<evidence type="ECO:0000256" key="2">
    <source>
        <dbReference type="ARBA" id="ARBA00022692"/>
    </source>
</evidence>
<comment type="subcellular location">
    <subcellularLocation>
        <location evidence="1">Mitochondrion membrane</location>
        <topology evidence="1">Single-pass membrane protein</topology>
    </subcellularLocation>
</comment>
<evidence type="ECO:0000256" key="1">
    <source>
        <dbReference type="ARBA" id="ARBA00004304"/>
    </source>
</evidence>
<evidence type="ECO:0008006" key="9">
    <source>
        <dbReference type="Google" id="ProtNLM"/>
    </source>
</evidence>
<keyword evidence="3 6" id="KW-1133">Transmembrane helix</keyword>
<dbReference type="Proteomes" id="UP001152888">
    <property type="component" value="Unassembled WGS sequence"/>
</dbReference>
<evidence type="ECO:0000313" key="8">
    <source>
        <dbReference type="Proteomes" id="UP001152888"/>
    </source>
</evidence>